<keyword evidence="1" id="KW-0732">Signal</keyword>
<keyword evidence="3" id="KW-1185">Reference proteome</keyword>
<dbReference type="Proteomes" id="UP000664904">
    <property type="component" value="Plasmid unnamed5"/>
</dbReference>
<feature type="chain" id="PRO_5037193978" evidence="1">
    <location>
        <begin position="21"/>
        <end position="253"/>
    </location>
</feature>
<dbReference type="EMBL" id="CP072135">
    <property type="protein sequence ID" value="QTH73359.1"/>
    <property type="molecule type" value="Genomic_DNA"/>
</dbReference>
<feature type="signal peptide" evidence="1">
    <location>
        <begin position="1"/>
        <end position="20"/>
    </location>
</feature>
<gene>
    <name evidence="2" type="ORF">J5O05_17755</name>
</gene>
<name>A0A975HMR2_9GAMM</name>
<dbReference type="AlphaFoldDB" id="A0A975HMR2"/>
<proteinExistence type="predicted"/>
<organism evidence="2 3">
    <name type="scientific">Pseudoalteromonas xiamenensis</name>
    <dbReference type="NCBI Taxonomy" id="882626"/>
    <lineage>
        <taxon>Bacteria</taxon>
        <taxon>Pseudomonadati</taxon>
        <taxon>Pseudomonadota</taxon>
        <taxon>Gammaproteobacteria</taxon>
        <taxon>Alteromonadales</taxon>
        <taxon>Pseudoalteromonadaceae</taxon>
        <taxon>Pseudoalteromonas</taxon>
    </lineage>
</organism>
<protein>
    <submittedName>
        <fullName evidence="2">Porin</fullName>
    </submittedName>
</protein>
<evidence type="ECO:0000256" key="1">
    <source>
        <dbReference type="SAM" id="SignalP"/>
    </source>
</evidence>
<accession>A0A975HMR2</accession>
<dbReference type="RefSeq" id="WP_208844971.1">
    <property type="nucleotide sequence ID" value="NZ_CP072135.1"/>
</dbReference>
<sequence length="253" mass="28628">MRFKYTLPAIALLASTTIQAQQSLPQKSWFTSFQITDVEHISKNAYGLSSQYYFSPQDSSGTLDDWGYIDTDSNVSFDYAHFGSSNPVSVGGEYFADKFIVLGILSHRNGDNTGTAGFGYLFNDNLKTLVIYNEDTEDTYLKAQYQHDLNSTDYLGFTASTDVEFDNMGISARYFALVNNGDHVAVNILYSDNEYNDYWSGGAKYYFGQQYSLGLGAIDSEVWVEADYFFSDEYYVTFNYLDNTYQLALTAQF</sequence>
<reference evidence="2" key="1">
    <citation type="submission" date="2021-03" db="EMBL/GenBank/DDBJ databases">
        <title>Complete Genome of Pseudoalteromonas xiamenensis STKMTI.2, a new potential marine bacterium producing anti-Vibrio compounds.</title>
        <authorList>
            <person name="Handayani D.P."/>
            <person name="Isnansetyo A."/>
            <person name="Istiqomah I."/>
            <person name="Jumina J."/>
        </authorList>
    </citation>
    <scope>NUCLEOTIDE SEQUENCE</scope>
    <source>
        <strain evidence="2">STKMTI.2</strain>
        <plasmid evidence="2">unnamed5</plasmid>
    </source>
</reference>
<evidence type="ECO:0000313" key="3">
    <source>
        <dbReference type="Proteomes" id="UP000664904"/>
    </source>
</evidence>
<keyword evidence="2" id="KW-0614">Plasmid</keyword>
<evidence type="ECO:0000313" key="2">
    <source>
        <dbReference type="EMBL" id="QTH73359.1"/>
    </source>
</evidence>
<dbReference type="KEGG" id="pxi:J5O05_17755"/>
<geneLocation type="plasmid" evidence="2 3">
    <name>unnamed5</name>
</geneLocation>